<protein>
    <submittedName>
        <fullName evidence="1">Uncharacterized protein</fullName>
    </submittedName>
</protein>
<dbReference type="EMBL" id="AOHV01000042">
    <property type="protein sequence ID" value="ELY33986.1"/>
    <property type="molecule type" value="Genomic_DNA"/>
</dbReference>
<dbReference type="HOGENOM" id="CLU_2802073_0_0_2"/>
<dbReference type="Proteomes" id="UP000000390">
    <property type="component" value="Chromosome"/>
</dbReference>
<evidence type="ECO:0000313" key="1">
    <source>
        <dbReference type="EMBL" id="ADJ13969.1"/>
    </source>
</evidence>
<sequence length="67" mass="7802">MLLLDIANDVDFICMLSVELYLAIFDRTLLREPMEFKTVRIKISIALRQLVTSTELVCIEWPVRISC</sequence>
<dbReference type="AlphaFoldDB" id="D8J774"/>
<dbReference type="EMBL" id="CP002062">
    <property type="protein sequence ID" value="ADJ13969.1"/>
    <property type="molecule type" value="Genomic_DNA"/>
</dbReference>
<name>D8J774_HALJB</name>
<dbReference type="KEGG" id="hje:HacjB3_02880"/>
<accession>D8J774</accession>
<proteinExistence type="predicted"/>
<organism evidence="1 3">
    <name type="scientific">Halalkalicoccus jeotgali (strain DSM 18796 / CECT 7217 / JCM 14584 / KCTC 4019 / B3)</name>
    <dbReference type="NCBI Taxonomy" id="795797"/>
    <lineage>
        <taxon>Archaea</taxon>
        <taxon>Methanobacteriati</taxon>
        <taxon>Methanobacteriota</taxon>
        <taxon>Stenosarchaea group</taxon>
        <taxon>Halobacteria</taxon>
        <taxon>Halobacteriales</taxon>
        <taxon>Halococcaceae</taxon>
        <taxon>Halalkalicoccus</taxon>
    </lineage>
</organism>
<reference evidence="2 4" key="2">
    <citation type="journal article" date="2014" name="PLoS Genet.">
        <title>Phylogenetically driven sequencing of extremely halophilic archaea reveals strategies for static and dynamic osmo-response.</title>
        <authorList>
            <person name="Becker E.A."/>
            <person name="Seitzer P.M."/>
            <person name="Tritt A."/>
            <person name="Larsen D."/>
            <person name="Krusor M."/>
            <person name="Yao A.I."/>
            <person name="Wu D."/>
            <person name="Madern D."/>
            <person name="Eisen J.A."/>
            <person name="Darling A.E."/>
            <person name="Facciotti M.T."/>
        </authorList>
    </citation>
    <scope>NUCLEOTIDE SEQUENCE [LARGE SCALE GENOMIC DNA]</scope>
    <source>
        <strain evidence="2">B3</strain>
        <strain evidence="4">DSM 18796 / CECT 7217 / JCM 14584 / KCTC 4019 / B3</strain>
    </source>
</reference>
<evidence type="ECO:0000313" key="3">
    <source>
        <dbReference type="Proteomes" id="UP000000390"/>
    </source>
</evidence>
<keyword evidence="4" id="KW-1185">Reference proteome</keyword>
<dbReference type="Proteomes" id="UP000011645">
    <property type="component" value="Unassembled WGS sequence"/>
</dbReference>
<evidence type="ECO:0000313" key="4">
    <source>
        <dbReference type="Proteomes" id="UP000011645"/>
    </source>
</evidence>
<gene>
    <name evidence="1" type="ordered locus">HacjB3_02880</name>
    <name evidence="2" type="ORF">C497_16432</name>
</gene>
<evidence type="ECO:0000313" key="2">
    <source>
        <dbReference type="EMBL" id="ELY33986.1"/>
    </source>
</evidence>
<reference evidence="1 3" key="1">
    <citation type="journal article" date="2010" name="J. Bacteriol.">
        <title>Complete genome sequence of Halalkalicoccus jeotgali B3(T), an extremely halophilic archaeon.</title>
        <authorList>
            <person name="Roh S.W."/>
            <person name="Nam Y.D."/>
            <person name="Nam S.H."/>
            <person name="Choi S.H."/>
            <person name="Park H.S."/>
            <person name="Bae J.W."/>
        </authorList>
    </citation>
    <scope>NUCLEOTIDE SEQUENCE [LARGE SCALE GENOMIC DNA]</scope>
    <source>
        <strain evidence="1">B3</strain>
        <strain evidence="3">DSM 18796 / CECT 7217 / JCM 14584 / KCTC 4019 / B3</strain>
    </source>
</reference>